<evidence type="ECO:0000313" key="2">
    <source>
        <dbReference type="Proteomes" id="UP000724584"/>
    </source>
</evidence>
<protein>
    <submittedName>
        <fullName evidence="1">Uncharacterized protein</fullName>
    </submittedName>
</protein>
<dbReference type="Proteomes" id="UP000724584">
    <property type="component" value="Unassembled WGS sequence"/>
</dbReference>
<organism evidence="1 2">
    <name type="scientific">Chaetomium tenue</name>
    <dbReference type="NCBI Taxonomy" id="1854479"/>
    <lineage>
        <taxon>Eukaryota</taxon>
        <taxon>Fungi</taxon>
        <taxon>Dikarya</taxon>
        <taxon>Ascomycota</taxon>
        <taxon>Pezizomycotina</taxon>
        <taxon>Sordariomycetes</taxon>
        <taxon>Sordariomycetidae</taxon>
        <taxon>Sordariales</taxon>
        <taxon>Chaetomiaceae</taxon>
        <taxon>Chaetomium</taxon>
    </lineage>
</organism>
<evidence type="ECO:0000313" key="1">
    <source>
        <dbReference type="EMBL" id="KAH6628104.1"/>
    </source>
</evidence>
<sequence>MAPSVDSTEGTNPHRPTGAWRHLPWKHVAWRCGASLVLCIVLAVILFVFERMGVLDKWERRGFNTLSILLSSLVSLSLGSLLGLLGGMLRWPLLARGTVSPQDVDLVLAMAEPTGSCRLIWRHTKDRRWTFTTLITALYLLLNVIGRLSIATLGLTYDTNEDVTIEYPAMATDWGSQGWFSLPVNDLGGDASDYREYGSTHSRMNDYAMRALLMSPISFNESDPSSLRGIEQIEGLTRVFNETHVEYSYPFREFRGNISSPSETVFLRSSSTCTQKRVEGVDVYEITQEQGESPRERLIGDVDDLPPGHLDIGVILDHIFAKDRDETDSEEFTWAANIDFTRMSNSPSTCLTTAFLGDEEELSEQPGRYNLTYIECSSCLSGPDPATRASFYGLSTENATYVSNILLMLGVFQADSDFFDKDRSTSFRLYTTDSGLTTILDDPGFSDDDVYSPLDVAHLAARLPILAVVGADGELPTMQLSNASSAVVIINTKLGVKWDRAIDVLAGILGGQLIVSVLVLYWCRQTFVPDYRSQVSTANLLKTIVGSAKLSGVEKMSEVATVLGAEGKSLEYRAKWDAKGQWSGAELTWSSK</sequence>
<reference evidence="1 2" key="1">
    <citation type="journal article" date="2021" name="Nat. Commun.">
        <title>Genetic determinants of endophytism in the Arabidopsis root mycobiome.</title>
        <authorList>
            <person name="Mesny F."/>
            <person name="Miyauchi S."/>
            <person name="Thiergart T."/>
            <person name="Pickel B."/>
            <person name="Atanasova L."/>
            <person name="Karlsson M."/>
            <person name="Huettel B."/>
            <person name="Barry K.W."/>
            <person name="Haridas S."/>
            <person name="Chen C."/>
            <person name="Bauer D."/>
            <person name="Andreopoulos W."/>
            <person name="Pangilinan J."/>
            <person name="LaButti K."/>
            <person name="Riley R."/>
            <person name="Lipzen A."/>
            <person name="Clum A."/>
            <person name="Drula E."/>
            <person name="Henrissat B."/>
            <person name="Kohler A."/>
            <person name="Grigoriev I.V."/>
            <person name="Martin F.M."/>
            <person name="Hacquard S."/>
        </authorList>
    </citation>
    <scope>NUCLEOTIDE SEQUENCE [LARGE SCALE GENOMIC DNA]</scope>
    <source>
        <strain evidence="1 2">MPI-SDFR-AT-0079</strain>
    </source>
</reference>
<proteinExistence type="predicted"/>
<accession>A0ACB7P2M0</accession>
<gene>
    <name evidence="1" type="ORF">F5144DRAFT_578010</name>
</gene>
<comment type="caution">
    <text evidence="1">The sequence shown here is derived from an EMBL/GenBank/DDBJ whole genome shotgun (WGS) entry which is preliminary data.</text>
</comment>
<name>A0ACB7P2M0_9PEZI</name>
<keyword evidence="2" id="KW-1185">Reference proteome</keyword>
<dbReference type="EMBL" id="JAGIZQ010000005">
    <property type="protein sequence ID" value="KAH6628104.1"/>
    <property type="molecule type" value="Genomic_DNA"/>
</dbReference>